<protein>
    <recommendedName>
        <fullName evidence="3">YxiS</fullName>
    </recommendedName>
</protein>
<proteinExistence type="predicted"/>
<dbReference type="KEGG" id="phc:BBI08_14290"/>
<dbReference type="OrthoDB" id="2678957at2"/>
<dbReference type="AlphaFoldDB" id="A0A1C7DW79"/>
<keyword evidence="2" id="KW-1185">Reference proteome</keyword>
<evidence type="ECO:0000313" key="1">
    <source>
        <dbReference type="EMBL" id="ANU15548.1"/>
    </source>
</evidence>
<dbReference type="RefSeq" id="WP_008498647.1">
    <property type="nucleotide sequence ID" value="NZ_CP016537.2"/>
</dbReference>
<evidence type="ECO:0008006" key="3">
    <source>
        <dbReference type="Google" id="ProtNLM"/>
    </source>
</evidence>
<reference evidence="2" key="2">
    <citation type="submission" date="2016-10" db="EMBL/GenBank/DDBJ databases">
        <authorList>
            <person name="See-Too W.S."/>
        </authorList>
    </citation>
    <scope>NUCLEOTIDE SEQUENCE [LARGE SCALE GENOMIC DNA]</scope>
    <source>
        <strain evidence="2">DSM 24743</strain>
    </source>
</reference>
<evidence type="ECO:0000313" key="2">
    <source>
        <dbReference type="Proteomes" id="UP000092687"/>
    </source>
</evidence>
<sequence length="95" mass="11181">MNNENRDEYIIKRYQQDEQIMVQLFVQWCINYNLDPAELYQRAYPGQLQSPVLTHAIEQSDAEELAIDHHTLLDVLQLFGNDDLAFVVSEEIEKL</sequence>
<reference evidence="2" key="1">
    <citation type="submission" date="2016-07" db="EMBL/GenBank/DDBJ databases">
        <authorList>
            <person name="See-Too W.S."/>
        </authorList>
    </citation>
    <scope>NUCLEOTIDE SEQUENCE [LARGE SCALE GENOMIC DNA]</scope>
    <source>
        <strain evidence="2">DSM 24743</strain>
    </source>
</reference>
<organism evidence="1 2">
    <name type="scientific">Planococcus halocryophilus</name>
    <dbReference type="NCBI Taxonomy" id="1215089"/>
    <lineage>
        <taxon>Bacteria</taxon>
        <taxon>Bacillati</taxon>
        <taxon>Bacillota</taxon>
        <taxon>Bacilli</taxon>
        <taxon>Bacillales</taxon>
        <taxon>Caryophanaceae</taxon>
        <taxon>Planococcus</taxon>
    </lineage>
</organism>
<dbReference type="Proteomes" id="UP000092687">
    <property type="component" value="Chromosome"/>
</dbReference>
<name>A0A1C7DW79_9BACL</name>
<gene>
    <name evidence="1" type="ORF">BBI08_14290</name>
</gene>
<dbReference type="EMBL" id="CP016537">
    <property type="protein sequence ID" value="ANU15548.1"/>
    <property type="molecule type" value="Genomic_DNA"/>
</dbReference>
<accession>A0A1C7DW79</accession>